<dbReference type="EC" id="2.4.1.-" evidence="10"/>
<keyword evidence="8 10" id="KW-0333">Golgi apparatus</keyword>
<dbReference type="GO" id="GO:0000139">
    <property type="term" value="C:Golgi membrane"/>
    <property type="evidence" value="ECO:0007669"/>
    <property type="project" value="UniProtKB-SubCell"/>
</dbReference>
<organism evidence="11 12">
    <name type="scientific">Amphibalanus amphitrite</name>
    <name type="common">Striped barnacle</name>
    <name type="synonym">Balanus amphitrite</name>
    <dbReference type="NCBI Taxonomy" id="1232801"/>
    <lineage>
        <taxon>Eukaryota</taxon>
        <taxon>Metazoa</taxon>
        <taxon>Ecdysozoa</taxon>
        <taxon>Arthropoda</taxon>
        <taxon>Crustacea</taxon>
        <taxon>Multicrustacea</taxon>
        <taxon>Cirripedia</taxon>
        <taxon>Thoracica</taxon>
        <taxon>Thoracicalcarea</taxon>
        <taxon>Balanomorpha</taxon>
        <taxon>Balanoidea</taxon>
        <taxon>Balanidae</taxon>
        <taxon>Amphibalaninae</taxon>
        <taxon>Amphibalanus</taxon>
    </lineage>
</organism>
<dbReference type="InterPro" id="IPR002659">
    <property type="entry name" value="Glyco_trans_31"/>
</dbReference>
<protein>
    <recommendedName>
        <fullName evidence="10">Hexosyltransferase</fullName>
        <ecNumber evidence="10">2.4.1.-</ecNumber>
    </recommendedName>
</protein>
<keyword evidence="7" id="KW-1133">Transmembrane helix</keyword>
<dbReference type="Gene3D" id="3.90.550.50">
    <property type="match status" value="1"/>
</dbReference>
<keyword evidence="3 10" id="KW-0328">Glycosyltransferase</keyword>
<dbReference type="OrthoDB" id="6086505at2759"/>
<evidence type="ECO:0000256" key="2">
    <source>
        <dbReference type="ARBA" id="ARBA00008661"/>
    </source>
</evidence>
<keyword evidence="6" id="KW-0735">Signal-anchor</keyword>
<comment type="similarity">
    <text evidence="2 10">Belongs to the glycosyltransferase 31 family.</text>
</comment>
<keyword evidence="9" id="KW-0472">Membrane</keyword>
<dbReference type="Proteomes" id="UP000440578">
    <property type="component" value="Unassembled WGS sequence"/>
</dbReference>
<evidence type="ECO:0000256" key="3">
    <source>
        <dbReference type="ARBA" id="ARBA00022676"/>
    </source>
</evidence>
<name>A0A6A4VPX0_AMPAM</name>
<evidence type="ECO:0000256" key="9">
    <source>
        <dbReference type="ARBA" id="ARBA00023136"/>
    </source>
</evidence>
<dbReference type="EMBL" id="VIIS01001575">
    <property type="protein sequence ID" value="KAF0296265.1"/>
    <property type="molecule type" value="Genomic_DNA"/>
</dbReference>
<dbReference type="GO" id="GO:0016758">
    <property type="term" value="F:hexosyltransferase activity"/>
    <property type="evidence" value="ECO:0007669"/>
    <property type="project" value="InterPro"/>
</dbReference>
<dbReference type="Pfam" id="PF01762">
    <property type="entry name" value="Galactosyl_T"/>
    <property type="match status" value="1"/>
</dbReference>
<dbReference type="PANTHER" id="PTHR11214">
    <property type="entry name" value="BETA-1,3-N-ACETYLGLUCOSAMINYLTRANSFERASE"/>
    <property type="match status" value="1"/>
</dbReference>
<evidence type="ECO:0000256" key="6">
    <source>
        <dbReference type="ARBA" id="ARBA00022968"/>
    </source>
</evidence>
<accession>A0A6A4VPX0</accession>
<evidence type="ECO:0000256" key="8">
    <source>
        <dbReference type="ARBA" id="ARBA00023034"/>
    </source>
</evidence>
<dbReference type="GO" id="GO:0006493">
    <property type="term" value="P:protein O-linked glycosylation"/>
    <property type="evidence" value="ECO:0007669"/>
    <property type="project" value="TreeGrafter"/>
</dbReference>
<keyword evidence="12" id="KW-1185">Reference proteome</keyword>
<evidence type="ECO:0000256" key="7">
    <source>
        <dbReference type="ARBA" id="ARBA00022989"/>
    </source>
</evidence>
<comment type="subcellular location">
    <subcellularLocation>
        <location evidence="1 10">Golgi apparatus membrane</location>
        <topology evidence="1 10">Single-pass type II membrane protein</topology>
    </subcellularLocation>
</comment>
<gene>
    <name evidence="11" type="primary">B3GALT5_3</name>
    <name evidence="11" type="ORF">FJT64_000122</name>
</gene>
<keyword evidence="4 11" id="KW-0808">Transferase</keyword>
<reference evidence="11 12" key="1">
    <citation type="submission" date="2019-07" db="EMBL/GenBank/DDBJ databases">
        <title>Draft genome assembly of a fouling barnacle, Amphibalanus amphitrite (Darwin, 1854): The first reference genome for Thecostraca.</title>
        <authorList>
            <person name="Kim W."/>
        </authorList>
    </citation>
    <scope>NUCLEOTIDE SEQUENCE [LARGE SCALE GENOMIC DNA]</scope>
    <source>
        <strain evidence="11">SNU_AA5</strain>
        <tissue evidence="11">Soma without cirri and trophi</tissue>
    </source>
</reference>
<evidence type="ECO:0000256" key="10">
    <source>
        <dbReference type="RuleBase" id="RU363063"/>
    </source>
</evidence>
<proteinExistence type="inferred from homology"/>
<evidence type="ECO:0000256" key="4">
    <source>
        <dbReference type="ARBA" id="ARBA00022679"/>
    </source>
</evidence>
<sequence>MCHQPQASVEPEASLSCTIHDCPMYGCGPAGSHRAEAAGGSGAEGSDGRWSEADPEHRCCRVCAAAPDVSSEPRNVTVEPPRTMDPLVPVTADIYPGTFLHLPADLCAEGPPLALVSVTSQPAAAERRALFRRLYGAAAAAAGLRLVFLLGADEPAAVDAEAARHGDIIQSAVPEHYYHLALKTVALLDAFTRVCSGARFLVKTDDDVLVDVPLLAAEVAALPDGPAVYGRPAASLQPNRPSLAWQGYGSSVREWPADSFPPLVLGIGYFVAAAATGPLLRAALAARYHHLEDVFVTGVAAEAAGVERRPWERHCPGGTGRRAAPTVCEVAGCAFTHVRVSYEHHADRLRAILYATERLDTETLCGSNRTRPAAGG</sequence>
<keyword evidence="5" id="KW-0812">Transmembrane</keyword>
<evidence type="ECO:0000313" key="12">
    <source>
        <dbReference type="Proteomes" id="UP000440578"/>
    </source>
</evidence>
<evidence type="ECO:0000256" key="1">
    <source>
        <dbReference type="ARBA" id="ARBA00004323"/>
    </source>
</evidence>
<dbReference type="AlphaFoldDB" id="A0A6A4VPX0"/>
<dbReference type="PANTHER" id="PTHR11214:SF3">
    <property type="entry name" value="BETA-1,3-GALACTOSYLTRANSFERASE 6"/>
    <property type="match status" value="1"/>
</dbReference>
<evidence type="ECO:0000256" key="5">
    <source>
        <dbReference type="ARBA" id="ARBA00022692"/>
    </source>
</evidence>
<comment type="caution">
    <text evidence="11">The sequence shown here is derived from an EMBL/GenBank/DDBJ whole genome shotgun (WGS) entry which is preliminary data.</text>
</comment>
<evidence type="ECO:0000313" key="11">
    <source>
        <dbReference type="EMBL" id="KAF0296265.1"/>
    </source>
</evidence>